<accession>A0ABQ1MGK2</accession>
<evidence type="ECO:0000256" key="1">
    <source>
        <dbReference type="ARBA" id="ARBA00004651"/>
    </source>
</evidence>
<evidence type="ECO:0000256" key="2">
    <source>
        <dbReference type="ARBA" id="ARBA00008445"/>
    </source>
</evidence>
<comment type="caution">
    <text evidence="10">Lacks conserved residue(s) required for the propagation of feature annotation.</text>
</comment>
<name>A0ABQ1MGK2_9BACT</name>
<comment type="function">
    <text evidence="10">Involved in protein export. Participates in an early event of protein translocation.</text>
</comment>
<keyword evidence="6 10" id="KW-0653">Protein transport</keyword>
<evidence type="ECO:0000256" key="3">
    <source>
        <dbReference type="ARBA" id="ARBA00022448"/>
    </source>
</evidence>
<dbReference type="EMBL" id="BMFD01000005">
    <property type="protein sequence ID" value="GGC38681.1"/>
    <property type="molecule type" value="Genomic_DNA"/>
</dbReference>
<dbReference type="NCBIfam" id="TIGR00810">
    <property type="entry name" value="secG"/>
    <property type="match status" value="1"/>
</dbReference>
<dbReference type="InterPro" id="IPR004692">
    <property type="entry name" value="SecG"/>
</dbReference>
<evidence type="ECO:0000256" key="4">
    <source>
        <dbReference type="ARBA" id="ARBA00022475"/>
    </source>
</evidence>
<keyword evidence="3 10" id="KW-0813">Transport</keyword>
<dbReference type="Pfam" id="PF03840">
    <property type="entry name" value="SecG"/>
    <property type="match status" value="1"/>
</dbReference>
<dbReference type="PRINTS" id="PR01651">
    <property type="entry name" value="SECGEXPORT"/>
</dbReference>
<feature type="compositionally biased region" description="Acidic residues" evidence="11">
    <location>
        <begin position="115"/>
        <end position="131"/>
    </location>
</feature>
<evidence type="ECO:0000256" key="9">
    <source>
        <dbReference type="ARBA" id="ARBA00023136"/>
    </source>
</evidence>
<gene>
    <name evidence="12" type="ORF">GCM10010993_16860</name>
</gene>
<feature type="region of interest" description="Disordered" evidence="11">
    <location>
        <begin position="92"/>
        <end position="131"/>
    </location>
</feature>
<evidence type="ECO:0000313" key="13">
    <source>
        <dbReference type="Proteomes" id="UP000635885"/>
    </source>
</evidence>
<organism evidence="12 13">
    <name type="scientific">Belliella aquatica</name>
    <dbReference type="NCBI Taxonomy" id="1323734"/>
    <lineage>
        <taxon>Bacteria</taxon>
        <taxon>Pseudomonadati</taxon>
        <taxon>Bacteroidota</taxon>
        <taxon>Cytophagia</taxon>
        <taxon>Cytophagales</taxon>
        <taxon>Cyclobacteriaceae</taxon>
        <taxon>Belliella</taxon>
    </lineage>
</organism>
<dbReference type="Proteomes" id="UP000635885">
    <property type="component" value="Unassembled WGS sequence"/>
</dbReference>
<evidence type="ECO:0000256" key="5">
    <source>
        <dbReference type="ARBA" id="ARBA00022692"/>
    </source>
</evidence>
<evidence type="ECO:0000256" key="11">
    <source>
        <dbReference type="SAM" id="MobiDB-lite"/>
    </source>
</evidence>
<evidence type="ECO:0000256" key="10">
    <source>
        <dbReference type="RuleBase" id="RU365087"/>
    </source>
</evidence>
<keyword evidence="8 10" id="KW-0811">Translocation</keyword>
<evidence type="ECO:0000256" key="7">
    <source>
        <dbReference type="ARBA" id="ARBA00022989"/>
    </source>
</evidence>
<proteinExistence type="inferred from homology"/>
<keyword evidence="5 10" id="KW-0812">Transmembrane</keyword>
<sequence length="131" mass="13615">MFTVLISVIIVLAVLLVLVILSQNSKGGVGSAFGGGASQIMGVTKTGNILEKSTWVLAIAILVLSLGSSAFYTSSSVDSFSSPNIESAKQQIVMPQFDNSGEGESLLPSTPTEETPTEEGGTTEEETTEEN</sequence>
<dbReference type="RefSeq" id="WP_188441748.1">
    <property type="nucleotide sequence ID" value="NZ_BMFD01000005.1"/>
</dbReference>
<comment type="subcellular location">
    <subcellularLocation>
        <location evidence="1 10">Cell membrane</location>
        <topology evidence="1 10">Multi-pass membrane protein</topology>
    </subcellularLocation>
</comment>
<evidence type="ECO:0000313" key="12">
    <source>
        <dbReference type="EMBL" id="GGC38681.1"/>
    </source>
</evidence>
<feature type="transmembrane region" description="Helical" evidence="10">
    <location>
        <begin position="54"/>
        <end position="72"/>
    </location>
</feature>
<protein>
    <recommendedName>
        <fullName evidence="10">Protein-export membrane protein SecG</fullName>
    </recommendedName>
</protein>
<dbReference type="PANTHER" id="PTHR34182:SF1">
    <property type="entry name" value="PROTEIN-EXPORT MEMBRANE PROTEIN SECG"/>
    <property type="match status" value="1"/>
</dbReference>
<keyword evidence="7 10" id="KW-1133">Transmembrane helix</keyword>
<dbReference type="PANTHER" id="PTHR34182">
    <property type="entry name" value="PROTEIN-EXPORT MEMBRANE PROTEIN SECG"/>
    <property type="match status" value="1"/>
</dbReference>
<comment type="similarity">
    <text evidence="2 10">Belongs to the SecG family.</text>
</comment>
<keyword evidence="4 10" id="KW-1003">Cell membrane</keyword>
<reference evidence="13" key="1">
    <citation type="journal article" date="2019" name="Int. J. Syst. Evol. Microbiol.">
        <title>The Global Catalogue of Microorganisms (GCM) 10K type strain sequencing project: providing services to taxonomists for standard genome sequencing and annotation.</title>
        <authorList>
            <consortium name="The Broad Institute Genomics Platform"/>
            <consortium name="The Broad Institute Genome Sequencing Center for Infectious Disease"/>
            <person name="Wu L."/>
            <person name="Ma J."/>
        </authorList>
    </citation>
    <scope>NUCLEOTIDE SEQUENCE [LARGE SCALE GENOMIC DNA]</scope>
    <source>
        <strain evidence="13">CGMCC 1.12479</strain>
    </source>
</reference>
<keyword evidence="9 10" id="KW-0472">Membrane</keyword>
<comment type="caution">
    <text evidence="12">The sequence shown here is derived from an EMBL/GenBank/DDBJ whole genome shotgun (WGS) entry which is preliminary data.</text>
</comment>
<evidence type="ECO:0000256" key="8">
    <source>
        <dbReference type="ARBA" id="ARBA00023010"/>
    </source>
</evidence>
<keyword evidence="13" id="KW-1185">Reference proteome</keyword>
<evidence type="ECO:0000256" key="6">
    <source>
        <dbReference type="ARBA" id="ARBA00022927"/>
    </source>
</evidence>